<feature type="transmembrane region" description="Helical" evidence="2">
    <location>
        <begin position="188"/>
        <end position="209"/>
    </location>
</feature>
<dbReference type="RefSeq" id="XP_062660719.1">
    <property type="nucleotide sequence ID" value="XM_062797941.1"/>
</dbReference>
<name>A0AAE0HIM0_9PEZI</name>
<feature type="region of interest" description="Disordered" evidence="1">
    <location>
        <begin position="76"/>
        <end position="99"/>
    </location>
</feature>
<keyword evidence="2" id="KW-0812">Transmembrane</keyword>
<evidence type="ECO:0000313" key="4">
    <source>
        <dbReference type="Proteomes" id="UP001278766"/>
    </source>
</evidence>
<keyword evidence="2" id="KW-1133">Transmembrane helix</keyword>
<dbReference type="GeneID" id="87834889"/>
<keyword evidence="2" id="KW-0472">Membrane</keyword>
<proteinExistence type="predicted"/>
<reference evidence="3" key="1">
    <citation type="journal article" date="2023" name="Mol. Phylogenet. Evol.">
        <title>Genome-scale phylogeny and comparative genomics of the fungal order Sordariales.</title>
        <authorList>
            <person name="Hensen N."/>
            <person name="Bonometti L."/>
            <person name="Westerberg I."/>
            <person name="Brannstrom I.O."/>
            <person name="Guillou S."/>
            <person name="Cros-Aarteil S."/>
            <person name="Calhoun S."/>
            <person name="Haridas S."/>
            <person name="Kuo A."/>
            <person name="Mondo S."/>
            <person name="Pangilinan J."/>
            <person name="Riley R."/>
            <person name="LaButti K."/>
            <person name="Andreopoulos B."/>
            <person name="Lipzen A."/>
            <person name="Chen C."/>
            <person name="Yan M."/>
            <person name="Daum C."/>
            <person name="Ng V."/>
            <person name="Clum A."/>
            <person name="Steindorff A."/>
            <person name="Ohm R.A."/>
            <person name="Martin F."/>
            <person name="Silar P."/>
            <person name="Natvig D.O."/>
            <person name="Lalanne C."/>
            <person name="Gautier V."/>
            <person name="Ament-Velasquez S.L."/>
            <person name="Kruys A."/>
            <person name="Hutchinson M.I."/>
            <person name="Powell A.J."/>
            <person name="Barry K."/>
            <person name="Miller A.N."/>
            <person name="Grigoriev I.V."/>
            <person name="Debuchy R."/>
            <person name="Gladieux P."/>
            <person name="Hiltunen Thoren M."/>
            <person name="Johannesson H."/>
        </authorList>
    </citation>
    <scope>NUCLEOTIDE SEQUENCE</scope>
    <source>
        <strain evidence="3">CBS 168.71</strain>
    </source>
</reference>
<accession>A0AAE0HIM0</accession>
<sequence length="211" mass="22927">MVNRRTPNVAAISFLPSMGGLALQDPGRSRSSHKYEMWREQGPLDRAAASEPRQHLHFRIAGPASLFGRPRLGRKPQAFACRRPPPAAPAPPPRQSWLNTPGETTCLATIYQVGASTRAPVVSQNPPLPFPLHTTTRHHIESTARALNLPSCSAVSSSCVRPLQALDPGHPIGQHDSPQLATSPFPPMVGFLSFPSCVCSLFSFLSFLLER</sequence>
<feature type="compositionally biased region" description="Pro residues" evidence="1">
    <location>
        <begin position="83"/>
        <end position="94"/>
    </location>
</feature>
<comment type="caution">
    <text evidence="3">The sequence shown here is derived from an EMBL/GenBank/DDBJ whole genome shotgun (WGS) entry which is preliminary data.</text>
</comment>
<protein>
    <submittedName>
        <fullName evidence="3">Uncharacterized protein</fullName>
    </submittedName>
</protein>
<organism evidence="3 4">
    <name type="scientific">Chaetomium fimeti</name>
    <dbReference type="NCBI Taxonomy" id="1854472"/>
    <lineage>
        <taxon>Eukaryota</taxon>
        <taxon>Fungi</taxon>
        <taxon>Dikarya</taxon>
        <taxon>Ascomycota</taxon>
        <taxon>Pezizomycotina</taxon>
        <taxon>Sordariomycetes</taxon>
        <taxon>Sordariomycetidae</taxon>
        <taxon>Sordariales</taxon>
        <taxon>Chaetomiaceae</taxon>
        <taxon>Chaetomium</taxon>
    </lineage>
</organism>
<evidence type="ECO:0000256" key="2">
    <source>
        <dbReference type="SAM" id="Phobius"/>
    </source>
</evidence>
<dbReference type="Proteomes" id="UP001278766">
    <property type="component" value="Unassembled WGS sequence"/>
</dbReference>
<gene>
    <name evidence="3" type="ORF">B0H64DRAFT_120682</name>
</gene>
<dbReference type="AlphaFoldDB" id="A0AAE0HIM0"/>
<keyword evidence="4" id="KW-1185">Reference proteome</keyword>
<reference evidence="3" key="2">
    <citation type="submission" date="2023-06" db="EMBL/GenBank/DDBJ databases">
        <authorList>
            <consortium name="Lawrence Berkeley National Laboratory"/>
            <person name="Haridas S."/>
            <person name="Hensen N."/>
            <person name="Bonometti L."/>
            <person name="Westerberg I."/>
            <person name="Brannstrom I.O."/>
            <person name="Guillou S."/>
            <person name="Cros-Aarteil S."/>
            <person name="Calhoun S."/>
            <person name="Kuo A."/>
            <person name="Mondo S."/>
            <person name="Pangilinan J."/>
            <person name="Riley R."/>
            <person name="Labutti K."/>
            <person name="Andreopoulos B."/>
            <person name="Lipzen A."/>
            <person name="Chen C."/>
            <person name="Yanf M."/>
            <person name="Daum C."/>
            <person name="Ng V."/>
            <person name="Clum A."/>
            <person name="Steindorff A."/>
            <person name="Ohm R."/>
            <person name="Martin F."/>
            <person name="Silar P."/>
            <person name="Natvig D."/>
            <person name="Lalanne C."/>
            <person name="Gautier V."/>
            <person name="Ament-Velasquez S.L."/>
            <person name="Kruys A."/>
            <person name="Hutchinson M.I."/>
            <person name="Powell A.J."/>
            <person name="Barry K."/>
            <person name="Miller A.N."/>
            <person name="Grigoriev I.V."/>
            <person name="Debuchy R."/>
            <person name="Gladieux P."/>
            <person name="Thoren M.H."/>
            <person name="Johannesson H."/>
        </authorList>
    </citation>
    <scope>NUCLEOTIDE SEQUENCE</scope>
    <source>
        <strain evidence="3">CBS 168.71</strain>
    </source>
</reference>
<evidence type="ECO:0000256" key="1">
    <source>
        <dbReference type="SAM" id="MobiDB-lite"/>
    </source>
</evidence>
<evidence type="ECO:0000313" key="3">
    <source>
        <dbReference type="EMBL" id="KAK3297205.1"/>
    </source>
</evidence>
<dbReference type="EMBL" id="JAUEPN010000003">
    <property type="protein sequence ID" value="KAK3297205.1"/>
    <property type="molecule type" value="Genomic_DNA"/>
</dbReference>